<dbReference type="GO" id="GO:0005737">
    <property type="term" value="C:cytoplasm"/>
    <property type="evidence" value="ECO:0007669"/>
    <property type="project" value="TreeGrafter"/>
</dbReference>
<accession>A0A1G7D6G6</accession>
<dbReference type="Pfam" id="PF22725">
    <property type="entry name" value="GFO_IDH_MocA_C3"/>
    <property type="match status" value="1"/>
</dbReference>
<dbReference type="OrthoDB" id="9792935at2"/>
<dbReference type="EMBL" id="FNAK01000007">
    <property type="protein sequence ID" value="SDE46536.1"/>
    <property type="molecule type" value="Genomic_DNA"/>
</dbReference>
<dbReference type="InterPro" id="IPR000683">
    <property type="entry name" value="Gfo/Idh/MocA-like_OxRdtase_N"/>
</dbReference>
<keyword evidence="2" id="KW-0560">Oxidoreductase</keyword>
<evidence type="ECO:0000259" key="4">
    <source>
        <dbReference type="Pfam" id="PF22725"/>
    </source>
</evidence>
<dbReference type="GO" id="GO:0016491">
    <property type="term" value="F:oxidoreductase activity"/>
    <property type="evidence" value="ECO:0007669"/>
    <property type="project" value="UniProtKB-KW"/>
</dbReference>
<dbReference type="InterPro" id="IPR036291">
    <property type="entry name" value="NAD(P)-bd_dom_sf"/>
</dbReference>
<dbReference type="GO" id="GO:0000166">
    <property type="term" value="F:nucleotide binding"/>
    <property type="evidence" value="ECO:0007669"/>
    <property type="project" value="InterPro"/>
</dbReference>
<dbReference type="GO" id="GO:0006740">
    <property type="term" value="P:NADPH regeneration"/>
    <property type="evidence" value="ECO:0007669"/>
    <property type="project" value="TreeGrafter"/>
</dbReference>
<dbReference type="STRING" id="637679.GCA_001550055_02344"/>
<evidence type="ECO:0000256" key="2">
    <source>
        <dbReference type="ARBA" id="ARBA00023002"/>
    </source>
</evidence>
<sequence length="329" mass="34555">MTEGICLIGAGRIGQIHAANFAALGSGILKYIVDPVTEAAAALAADTGAQATDLETALADQEVTGVVIASATNTHADLIEKAAHAGKAIFCEKPIDLDLQRTTDCLSTADSLGTPLLLGFNRRFDPNFAALKASLDAGAVGTVEMVHITSRDPSPPPVSYIKTSGGLFKDMMIHDLDMARWLLGEDPVEVSAMASCLTDPEIATAGDVDSALVTLRTASGKLCQISNSRRAVYGYDQRIEVHGSGGLAQVGNQHDSTLSINRGTGLQGDKIQHFFLERYAEAYKHEARHFQDILKGSATPLATGADGLKALILAEAALKSLQTGTTVQL</sequence>
<dbReference type="InterPro" id="IPR030827">
    <property type="entry name" value="Myo_inos_IolG"/>
</dbReference>
<comment type="similarity">
    <text evidence="1">Belongs to the Gfo/Idh/MocA family.</text>
</comment>
<proteinExistence type="inferred from homology"/>
<dbReference type="InterPro" id="IPR055170">
    <property type="entry name" value="GFO_IDH_MocA-like_dom"/>
</dbReference>
<dbReference type="Gene3D" id="3.30.360.10">
    <property type="entry name" value="Dihydrodipicolinate Reductase, domain 2"/>
    <property type="match status" value="1"/>
</dbReference>
<feature type="domain" description="GFO/IDH/MocA-like oxidoreductase" evidence="4">
    <location>
        <begin position="128"/>
        <end position="247"/>
    </location>
</feature>
<dbReference type="NCBIfam" id="TIGR04380">
    <property type="entry name" value="myo_inos_iolG"/>
    <property type="match status" value="1"/>
</dbReference>
<dbReference type="Gene3D" id="3.40.50.720">
    <property type="entry name" value="NAD(P)-binding Rossmann-like Domain"/>
    <property type="match status" value="1"/>
</dbReference>
<reference evidence="5 6" key="1">
    <citation type="submission" date="2016-10" db="EMBL/GenBank/DDBJ databases">
        <authorList>
            <person name="de Groot N.N."/>
        </authorList>
    </citation>
    <scope>NUCLEOTIDE SEQUENCE [LARGE SCALE GENOMIC DNA]</scope>
    <source>
        <strain evidence="5 6">CGMCC 1.9109</strain>
    </source>
</reference>
<name>A0A1G7D6G6_9PROT</name>
<dbReference type="SUPFAM" id="SSF51735">
    <property type="entry name" value="NAD(P)-binding Rossmann-fold domains"/>
    <property type="match status" value="1"/>
</dbReference>
<dbReference type="AlphaFoldDB" id="A0A1G7D6G6"/>
<feature type="domain" description="Gfo/Idh/MocA-like oxidoreductase N-terminal" evidence="3">
    <location>
        <begin position="5"/>
        <end position="119"/>
    </location>
</feature>
<keyword evidence="6" id="KW-1185">Reference proteome</keyword>
<protein>
    <submittedName>
        <fullName evidence="5">Myo-inositol 2-dehydrogenase / D-chiro-inositol 1-dehydrogenase</fullName>
    </submittedName>
</protein>
<dbReference type="Pfam" id="PF01408">
    <property type="entry name" value="GFO_IDH_MocA"/>
    <property type="match status" value="1"/>
</dbReference>
<evidence type="ECO:0000256" key="1">
    <source>
        <dbReference type="ARBA" id="ARBA00010928"/>
    </source>
</evidence>
<gene>
    <name evidence="5" type="ORF">SAMN04488071_2958</name>
</gene>
<dbReference type="PANTHER" id="PTHR42840:SF3">
    <property type="entry name" value="BINDING ROSSMANN FOLD OXIDOREDUCTASE, PUTATIVE (AFU_ORTHOLOGUE AFUA_2G10240)-RELATED"/>
    <property type="match status" value="1"/>
</dbReference>
<evidence type="ECO:0000259" key="3">
    <source>
        <dbReference type="Pfam" id="PF01408"/>
    </source>
</evidence>
<evidence type="ECO:0000313" key="6">
    <source>
        <dbReference type="Proteomes" id="UP000183685"/>
    </source>
</evidence>
<dbReference type="SUPFAM" id="SSF55347">
    <property type="entry name" value="Glyceraldehyde-3-phosphate dehydrogenase-like, C-terminal domain"/>
    <property type="match status" value="1"/>
</dbReference>
<dbReference type="PANTHER" id="PTHR42840">
    <property type="entry name" value="NAD(P)-BINDING ROSSMANN-FOLD SUPERFAMILY PROTEIN-RELATED"/>
    <property type="match status" value="1"/>
</dbReference>
<dbReference type="RefSeq" id="WP_068305223.1">
    <property type="nucleotide sequence ID" value="NZ_FNAK01000007.1"/>
</dbReference>
<evidence type="ECO:0000313" key="5">
    <source>
        <dbReference type="EMBL" id="SDE46536.1"/>
    </source>
</evidence>
<organism evidence="5 6">
    <name type="scientific">Kordiimonas lacus</name>
    <dbReference type="NCBI Taxonomy" id="637679"/>
    <lineage>
        <taxon>Bacteria</taxon>
        <taxon>Pseudomonadati</taxon>
        <taxon>Pseudomonadota</taxon>
        <taxon>Alphaproteobacteria</taxon>
        <taxon>Kordiimonadales</taxon>
        <taxon>Kordiimonadaceae</taxon>
        <taxon>Kordiimonas</taxon>
    </lineage>
</organism>
<dbReference type="Proteomes" id="UP000183685">
    <property type="component" value="Unassembled WGS sequence"/>
</dbReference>